<protein>
    <submittedName>
        <fullName evidence="1">Uncharacterized protein</fullName>
    </submittedName>
</protein>
<accession>A0AAD5MTL7</accession>
<name>A0AAD5MTL7_PARTN</name>
<reference evidence="1" key="1">
    <citation type="submission" date="2021-06" db="EMBL/GenBank/DDBJ databases">
        <title>Parelaphostrongylus tenuis whole genome reference sequence.</title>
        <authorList>
            <person name="Garwood T.J."/>
            <person name="Larsen P.A."/>
            <person name="Fountain-Jones N.M."/>
            <person name="Garbe J.R."/>
            <person name="Macchietto M.G."/>
            <person name="Kania S.A."/>
            <person name="Gerhold R.W."/>
            <person name="Richards J.E."/>
            <person name="Wolf T.M."/>
        </authorList>
    </citation>
    <scope>NUCLEOTIDE SEQUENCE</scope>
    <source>
        <strain evidence="1">MNPRO001-30</strain>
        <tissue evidence="1">Meninges</tissue>
    </source>
</reference>
<keyword evidence="2" id="KW-1185">Reference proteome</keyword>
<evidence type="ECO:0000313" key="2">
    <source>
        <dbReference type="Proteomes" id="UP001196413"/>
    </source>
</evidence>
<sequence>MVAFMTLLCTQDLITQFRGATQKAGLVKCTPYNCYNPVKRYYILAHWSIEFGPSQQVMWAIKRQTPNSERQNATISALFNSARRTRYALLQKYESWNATVSGI</sequence>
<comment type="caution">
    <text evidence="1">The sequence shown here is derived from an EMBL/GenBank/DDBJ whole genome shotgun (WGS) entry which is preliminary data.</text>
</comment>
<dbReference type="AlphaFoldDB" id="A0AAD5MTL7"/>
<dbReference type="EMBL" id="JAHQIW010002093">
    <property type="protein sequence ID" value="KAJ1354472.1"/>
    <property type="molecule type" value="Genomic_DNA"/>
</dbReference>
<dbReference type="Proteomes" id="UP001196413">
    <property type="component" value="Unassembled WGS sequence"/>
</dbReference>
<proteinExistence type="predicted"/>
<organism evidence="1 2">
    <name type="scientific">Parelaphostrongylus tenuis</name>
    <name type="common">Meningeal worm</name>
    <dbReference type="NCBI Taxonomy" id="148309"/>
    <lineage>
        <taxon>Eukaryota</taxon>
        <taxon>Metazoa</taxon>
        <taxon>Ecdysozoa</taxon>
        <taxon>Nematoda</taxon>
        <taxon>Chromadorea</taxon>
        <taxon>Rhabditida</taxon>
        <taxon>Rhabditina</taxon>
        <taxon>Rhabditomorpha</taxon>
        <taxon>Strongyloidea</taxon>
        <taxon>Metastrongylidae</taxon>
        <taxon>Parelaphostrongylus</taxon>
    </lineage>
</organism>
<evidence type="ECO:0000313" key="1">
    <source>
        <dbReference type="EMBL" id="KAJ1354472.1"/>
    </source>
</evidence>
<gene>
    <name evidence="1" type="ORF">KIN20_011430</name>
</gene>